<evidence type="ECO:0000313" key="3">
    <source>
        <dbReference type="Proteomes" id="UP000674179"/>
    </source>
</evidence>
<keyword evidence="1" id="KW-1133">Transmembrane helix</keyword>
<feature type="transmembrane region" description="Helical" evidence="1">
    <location>
        <begin position="40"/>
        <end position="64"/>
    </location>
</feature>
<dbReference type="RefSeq" id="XP_067694728.1">
    <property type="nucleotide sequence ID" value="XM_067839469.1"/>
</dbReference>
<dbReference type="OrthoDB" id="267757at2759"/>
<reference evidence="2 3" key="1">
    <citation type="submission" date="2021-02" db="EMBL/GenBank/DDBJ databases">
        <title>Leishmania (Mundinia) enrietti genome sequencing and assembly.</title>
        <authorList>
            <person name="Almutairi H."/>
            <person name="Gatherer D."/>
        </authorList>
    </citation>
    <scope>NUCLEOTIDE SEQUENCE [LARGE SCALE GENOMIC DNA]</scope>
    <source>
        <strain evidence="2">CUR178</strain>
    </source>
</reference>
<keyword evidence="3" id="KW-1185">Reference proteome</keyword>
<proteinExistence type="predicted"/>
<keyword evidence="1" id="KW-0812">Transmembrane</keyword>
<dbReference type="GeneID" id="94174979"/>
<sequence length="100" mass="11529">MTKVMDELEKKDIISTPLPFPKIGMRAVPRSERPWLQNNWWVPLMMECLILFAAFVALLVYYLFYVRTPGKSLIDDKVDNDGLSHCGTELSSRSSSFKLM</sequence>
<dbReference type="EMBL" id="JAFHKP010000013">
    <property type="protein sequence ID" value="KAG5483511.1"/>
    <property type="molecule type" value="Genomic_DNA"/>
</dbReference>
<evidence type="ECO:0000256" key="1">
    <source>
        <dbReference type="SAM" id="Phobius"/>
    </source>
</evidence>
<dbReference type="AlphaFoldDB" id="A0A836GY99"/>
<name>A0A836GY99_LEIEN</name>
<gene>
    <name evidence="2" type="ORF">CUR178_07832</name>
</gene>
<comment type="caution">
    <text evidence="2">The sequence shown here is derived from an EMBL/GenBank/DDBJ whole genome shotgun (WGS) entry which is preliminary data.</text>
</comment>
<accession>A0A836GY99</accession>
<keyword evidence="1" id="KW-0472">Membrane</keyword>
<organism evidence="2 3">
    <name type="scientific">Leishmania enriettii</name>
    <dbReference type="NCBI Taxonomy" id="5663"/>
    <lineage>
        <taxon>Eukaryota</taxon>
        <taxon>Discoba</taxon>
        <taxon>Euglenozoa</taxon>
        <taxon>Kinetoplastea</taxon>
        <taxon>Metakinetoplastina</taxon>
        <taxon>Trypanosomatida</taxon>
        <taxon>Trypanosomatidae</taxon>
        <taxon>Leishmaniinae</taxon>
        <taxon>Leishmania</taxon>
    </lineage>
</organism>
<protein>
    <submittedName>
        <fullName evidence="2">Uncharacterized protein</fullName>
    </submittedName>
</protein>
<dbReference type="KEGG" id="lenr:94174979"/>
<evidence type="ECO:0000313" key="2">
    <source>
        <dbReference type="EMBL" id="KAG5483511.1"/>
    </source>
</evidence>
<dbReference type="Proteomes" id="UP000674179">
    <property type="component" value="Chromosome 13"/>
</dbReference>